<dbReference type="SMART" id="SM00530">
    <property type="entry name" value="HTH_XRE"/>
    <property type="match status" value="1"/>
</dbReference>
<gene>
    <name evidence="2" type="ORF">Sviol_31880</name>
</gene>
<comment type="caution">
    <text evidence="2">The sequence shown here is derived from an EMBL/GenBank/DDBJ whole genome shotgun (WGS) entry which is preliminary data.</text>
</comment>
<dbReference type="SUPFAM" id="SSF47413">
    <property type="entry name" value="lambda repressor-like DNA-binding domains"/>
    <property type="match status" value="1"/>
</dbReference>
<dbReference type="InterPro" id="IPR043917">
    <property type="entry name" value="DUF5753"/>
</dbReference>
<evidence type="ECO:0000259" key="1">
    <source>
        <dbReference type="PROSITE" id="PS50943"/>
    </source>
</evidence>
<sequence>MEPARKGVDVVAIEDNPVSRIKYGEELRARREAAGLTQEGLSERAVMSRTHIAHIEAGRRRPSLDDARRLDKVLGTDGFFERFLPTLDGRVVAEHFAEVLEFEQQATLIRQYAPKLVPGFLQTEAYAREVLGSGYPPKSDEERDRLLGTRLERARILQDFDKPVVWTMLDEAVLRRPIGGPLVMCEQLRHLLELGESRRIRFHVLPYEAGPHALLEGHVSLLWFSDLPPIAYVEGLKTGRVWELPSVVRQCQEVYDHALGDALSHHRSLALLRSVAEDYEHEAQ</sequence>
<feature type="domain" description="HTH cro/C1-type" evidence="1">
    <location>
        <begin position="27"/>
        <end position="79"/>
    </location>
</feature>
<dbReference type="EMBL" id="BNDY01000009">
    <property type="protein sequence ID" value="GHI38780.1"/>
    <property type="molecule type" value="Genomic_DNA"/>
</dbReference>
<dbReference type="InterPro" id="IPR001387">
    <property type="entry name" value="Cro/C1-type_HTH"/>
</dbReference>
<organism evidence="2 3">
    <name type="scientific">Streptomyces violascens</name>
    <dbReference type="NCBI Taxonomy" id="67381"/>
    <lineage>
        <taxon>Bacteria</taxon>
        <taxon>Bacillati</taxon>
        <taxon>Actinomycetota</taxon>
        <taxon>Actinomycetes</taxon>
        <taxon>Kitasatosporales</taxon>
        <taxon>Streptomycetaceae</taxon>
        <taxon>Streptomyces</taxon>
    </lineage>
</organism>
<protein>
    <submittedName>
        <fullName evidence="2">Transcriptional regulator</fullName>
    </submittedName>
</protein>
<dbReference type="InterPro" id="IPR010982">
    <property type="entry name" value="Lambda_DNA-bd_dom_sf"/>
</dbReference>
<accession>A0ABQ3QNC4</accession>
<dbReference type="Pfam" id="PF19054">
    <property type="entry name" value="DUF5753"/>
    <property type="match status" value="1"/>
</dbReference>
<reference evidence="2" key="1">
    <citation type="submission" date="2024-05" db="EMBL/GenBank/DDBJ databases">
        <title>Whole genome shotgun sequence of Streptomyces violascens NBRC 12920.</title>
        <authorList>
            <person name="Komaki H."/>
            <person name="Tamura T."/>
        </authorList>
    </citation>
    <scope>NUCLEOTIDE SEQUENCE</scope>
    <source>
        <strain evidence="2">NBRC 12920</strain>
    </source>
</reference>
<dbReference type="CDD" id="cd00093">
    <property type="entry name" value="HTH_XRE"/>
    <property type="match status" value="1"/>
</dbReference>
<dbReference type="Pfam" id="PF13560">
    <property type="entry name" value="HTH_31"/>
    <property type="match status" value="1"/>
</dbReference>
<proteinExistence type="predicted"/>
<keyword evidence="3" id="KW-1185">Reference proteome</keyword>
<dbReference type="Gene3D" id="1.10.260.40">
    <property type="entry name" value="lambda repressor-like DNA-binding domains"/>
    <property type="match status" value="1"/>
</dbReference>
<evidence type="ECO:0000313" key="3">
    <source>
        <dbReference type="Proteomes" id="UP001050808"/>
    </source>
</evidence>
<evidence type="ECO:0000313" key="2">
    <source>
        <dbReference type="EMBL" id="GHI38780.1"/>
    </source>
</evidence>
<dbReference type="Proteomes" id="UP001050808">
    <property type="component" value="Unassembled WGS sequence"/>
</dbReference>
<dbReference type="PROSITE" id="PS50943">
    <property type="entry name" value="HTH_CROC1"/>
    <property type="match status" value="1"/>
</dbReference>
<name>A0ABQ3QNC4_9ACTN</name>